<dbReference type="AlphaFoldDB" id="A0A5C6ZVG8"/>
<dbReference type="RefSeq" id="WP_146931501.1">
    <property type="nucleotide sequence ID" value="NZ_CBCSHZ010000005.1"/>
</dbReference>
<accession>A0A5C6ZVG8</accession>
<sequence>MYNRITNQFEGFINTPSIFENSKFSGFTLFIFPNKISYNSSNQILDKNFSKNLVLGKRVEYFFSAVIKDSSEYQIIVHNIQINDKDRTLGELDFIMRELETSKILHIELMYKFYVYDPEIRVEMERWIGPNRKDSLLKKIEKVKTNQFPLLYTPETEKYLQSIDIGSEDIKQKICFKASLFIPKKFKSYNFPHINKECIVGFWIHLKNFSEYNQEGFEFFAPEKQDWPIDPKNGEEWFSFKEVGEQIQNLHLSKKSPLIWIKKIDGSFERIIVVWW</sequence>
<reference evidence="1 2" key="1">
    <citation type="submission" date="2019-08" db="EMBL/GenBank/DDBJ databases">
        <title>Genome sequence of Gillisia hiemivivida IC154 (type strain).</title>
        <authorList>
            <person name="Bowman J.P."/>
        </authorList>
    </citation>
    <scope>NUCLEOTIDE SEQUENCE [LARGE SCALE GENOMIC DNA]</scope>
    <source>
        <strain evidence="1 2">IC154</strain>
    </source>
</reference>
<comment type="caution">
    <text evidence="1">The sequence shown here is derived from an EMBL/GenBank/DDBJ whole genome shotgun (WGS) entry which is preliminary data.</text>
</comment>
<organism evidence="1 2">
    <name type="scientific">Gillisia hiemivivida</name>
    <dbReference type="NCBI Taxonomy" id="291190"/>
    <lineage>
        <taxon>Bacteria</taxon>
        <taxon>Pseudomonadati</taxon>
        <taxon>Bacteroidota</taxon>
        <taxon>Flavobacteriia</taxon>
        <taxon>Flavobacteriales</taxon>
        <taxon>Flavobacteriaceae</taxon>
        <taxon>Gillisia</taxon>
    </lineage>
</organism>
<dbReference type="InterPro" id="IPR015003">
    <property type="entry name" value="DUF1853"/>
</dbReference>
<evidence type="ECO:0000313" key="2">
    <source>
        <dbReference type="Proteomes" id="UP000321367"/>
    </source>
</evidence>
<evidence type="ECO:0000313" key="1">
    <source>
        <dbReference type="EMBL" id="TXD94036.1"/>
    </source>
</evidence>
<dbReference type="EMBL" id="VORY01000006">
    <property type="protein sequence ID" value="TXD94036.1"/>
    <property type="molecule type" value="Genomic_DNA"/>
</dbReference>
<dbReference type="OrthoDB" id="1466769at2"/>
<protein>
    <submittedName>
        <fullName evidence="1">DUF1853 family protein</fullName>
    </submittedName>
</protein>
<gene>
    <name evidence="1" type="ORF">ES724_07150</name>
</gene>
<dbReference type="Proteomes" id="UP000321367">
    <property type="component" value="Unassembled WGS sequence"/>
</dbReference>
<name>A0A5C6ZVG8_9FLAO</name>
<dbReference type="Pfam" id="PF08907">
    <property type="entry name" value="DUF1853"/>
    <property type="match status" value="1"/>
</dbReference>
<proteinExistence type="predicted"/>
<keyword evidence="2" id="KW-1185">Reference proteome</keyword>